<protein>
    <submittedName>
        <fullName evidence="5">Magnesium and cobalt transporter</fullName>
    </submittedName>
</protein>
<dbReference type="RefSeq" id="WP_092062331.1">
    <property type="nucleotide sequence ID" value="NZ_FNIN01000001.1"/>
</dbReference>
<dbReference type="InterPro" id="IPR036318">
    <property type="entry name" value="FAD-bd_PCMH-like_sf"/>
</dbReference>
<dbReference type="EMBL" id="FNIN01000001">
    <property type="protein sequence ID" value="SDN29522.1"/>
    <property type="molecule type" value="Genomic_DNA"/>
</dbReference>
<dbReference type="InterPro" id="IPR046342">
    <property type="entry name" value="CBS_dom_sf"/>
</dbReference>
<proteinExistence type="predicted"/>
<dbReference type="GO" id="GO:0050660">
    <property type="term" value="F:flavin adenine dinucleotide binding"/>
    <property type="evidence" value="ECO:0007669"/>
    <property type="project" value="InterPro"/>
</dbReference>
<dbReference type="SUPFAM" id="SSF56176">
    <property type="entry name" value="FAD-binding/transporter-associated domain-like"/>
    <property type="match status" value="1"/>
</dbReference>
<dbReference type="InterPro" id="IPR000644">
    <property type="entry name" value="CBS_dom"/>
</dbReference>
<organism evidence="5 6">
    <name type="scientific">Desulfonauticus submarinus</name>
    <dbReference type="NCBI Taxonomy" id="206665"/>
    <lineage>
        <taxon>Bacteria</taxon>
        <taxon>Pseudomonadati</taxon>
        <taxon>Thermodesulfobacteriota</taxon>
        <taxon>Desulfovibrionia</taxon>
        <taxon>Desulfovibrionales</taxon>
        <taxon>Desulfonauticaceae</taxon>
        <taxon>Desulfonauticus</taxon>
    </lineage>
</organism>
<sequence length="272" mass="31551">MEDSGEIKFWDWIKNFFSSKDNSSLKELLKEAKERGLLKYDEYQMLLNVLKLAHLRVDEIIVPRTDMVCAEIDQNIDEVVKTVIECGHSRIPVFKETKDQIVGIIHAKDLLKIYYLDKENIRLSEIIRKPYFVPETKRVRDLLLELKSKKMHMAIVLDEYGGTAGLVTMEDILEEIVGEIEDEYDLPRPEEIISQGNGVYLVSGRVDLEEFNEKLKINLHSEQVDTLSGYLCEKMGHVPQKGEILEGDNFKIVIEDADLKHVHWVKVYTSDR</sequence>
<feature type="domain" description="CBS" evidence="4">
    <location>
        <begin position="126"/>
        <end position="183"/>
    </location>
</feature>
<dbReference type="OrthoDB" id="9798188at2"/>
<dbReference type="STRING" id="206665.SAMN04488516_101311"/>
<dbReference type="Pfam" id="PF03471">
    <property type="entry name" value="CorC_HlyC"/>
    <property type="match status" value="1"/>
</dbReference>
<dbReference type="InterPro" id="IPR044751">
    <property type="entry name" value="Ion_transp-like_CBS"/>
</dbReference>
<dbReference type="AlphaFoldDB" id="A0A1H0A6Y4"/>
<name>A0A1H0A6Y4_9BACT</name>
<keyword evidence="2 3" id="KW-0129">CBS domain</keyword>
<feature type="domain" description="CBS" evidence="4">
    <location>
        <begin position="61"/>
        <end position="123"/>
    </location>
</feature>
<keyword evidence="1" id="KW-0677">Repeat</keyword>
<evidence type="ECO:0000256" key="2">
    <source>
        <dbReference type="ARBA" id="ARBA00023122"/>
    </source>
</evidence>
<dbReference type="PANTHER" id="PTHR22777:SF17">
    <property type="entry name" value="UPF0053 PROTEIN SLL0260"/>
    <property type="match status" value="1"/>
</dbReference>
<dbReference type="Gene3D" id="3.30.465.10">
    <property type="match status" value="1"/>
</dbReference>
<dbReference type="Pfam" id="PF00571">
    <property type="entry name" value="CBS"/>
    <property type="match status" value="2"/>
</dbReference>
<dbReference type="InterPro" id="IPR016169">
    <property type="entry name" value="FAD-bd_PCMH_sub2"/>
</dbReference>
<dbReference type="Gene3D" id="3.10.580.10">
    <property type="entry name" value="CBS-domain"/>
    <property type="match status" value="1"/>
</dbReference>
<dbReference type="SMART" id="SM00116">
    <property type="entry name" value="CBS"/>
    <property type="match status" value="2"/>
</dbReference>
<dbReference type="FunFam" id="3.10.580.10:FF:000002">
    <property type="entry name" value="Magnesium/cobalt efflux protein CorC"/>
    <property type="match status" value="1"/>
</dbReference>
<dbReference type="PROSITE" id="PS51371">
    <property type="entry name" value="CBS"/>
    <property type="match status" value="2"/>
</dbReference>
<evidence type="ECO:0000313" key="6">
    <source>
        <dbReference type="Proteomes" id="UP000199602"/>
    </source>
</evidence>
<dbReference type="CDD" id="cd04590">
    <property type="entry name" value="CBS_pair_CorC_HlyC_assoc"/>
    <property type="match status" value="1"/>
</dbReference>
<dbReference type="SMART" id="SM01091">
    <property type="entry name" value="CorC_HlyC"/>
    <property type="match status" value="1"/>
</dbReference>
<dbReference type="InterPro" id="IPR005170">
    <property type="entry name" value="Transptr-assoc_dom"/>
</dbReference>
<evidence type="ECO:0000256" key="3">
    <source>
        <dbReference type="PROSITE-ProRule" id="PRU00703"/>
    </source>
</evidence>
<accession>A0A1H0A6Y4</accession>
<evidence type="ECO:0000259" key="4">
    <source>
        <dbReference type="PROSITE" id="PS51371"/>
    </source>
</evidence>
<evidence type="ECO:0000256" key="1">
    <source>
        <dbReference type="ARBA" id="ARBA00022737"/>
    </source>
</evidence>
<reference evidence="5 6" key="1">
    <citation type="submission" date="2016-10" db="EMBL/GenBank/DDBJ databases">
        <authorList>
            <person name="de Groot N.N."/>
        </authorList>
    </citation>
    <scope>NUCLEOTIDE SEQUENCE [LARGE SCALE GENOMIC DNA]</scope>
    <source>
        <strain evidence="5 6">DSM 15269</strain>
    </source>
</reference>
<dbReference type="Proteomes" id="UP000199602">
    <property type="component" value="Unassembled WGS sequence"/>
</dbReference>
<evidence type="ECO:0000313" key="5">
    <source>
        <dbReference type="EMBL" id="SDN29522.1"/>
    </source>
</evidence>
<gene>
    <name evidence="5" type="ORF">SAMN04488516_101311</name>
</gene>
<dbReference type="SUPFAM" id="SSF54631">
    <property type="entry name" value="CBS-domain pair"/>
    <property type="match status" value="1"/>
</dbReference>
<keyword evidence="6" id="KW-1185">Reference proteome</keyword>
<dbReference type="PANTHER" id="PTHR22777">
    <property type="entry name" value="HEMOLYSIN-RELATED"/>
    <property type="match status" value="1"/>
</dbReference>